<dbReference type="Gene3D" id="3.40.605.10">
    <property type="entry name" value="Aldehyde Dehydrogenase, Chain A, domain 1"/>
    <property type="match status" value="1"/>
</dbReference>
<dbReference type="InterPro" id="IPR016161">
    <property type="entry name" value="Ald_DH/histidinol_DH"/>
</dbReference>
<organism evidence="7 8">
    <name type="scientific">Acrobeloides nanus</name>
    <dbReference type="NCBI Taxonomy" id="290746"/>
    <lineage>
        <taxon>Eukaryota</taxon>
        <taxon>Metazoa</taxon>
        <taxon>Ecdysozoa</taxon>
        <taxon>Nematoda</taxon>
        <taxon>Chromadorea</taxon>
        <taxon>Rhabditida</taxon>
        <taxon>Tylenchina</taxon>
        <taxon>Cephalobomorpha</taxon>
        <taxon>Cephaloboidea</taxon>
        <taxon>Cephalobidae</taxon>
        <taxon>Acrobeloides</taxon>
    </lineage>
</organism>
<dbReference type="InterPro" id="IPR029510">
    <property type="entry name" value="Ald_DH_CS_GLU"/>
</dbReference>
<evidence type="ECO:0000256" key="3">
    <source>
        <dbReference type="ARBA" id="ARBA00023027"/>
    </source>
</evidence>
<dbReference type="FunFam" id="3.40.309.10:FF:000012">
    <property type="entry name" value="Betaine aldehyde dehydrogenase"/>
    <property type="match status" value="1"/>
</dbReference>
<evidence type="ECO:0000259" key="6">
    <source>
        <dbReference type="Pfam" id="PF00171"/>
    </source>
</evidence>
<protein>
    <submittedName>
        <fullName evidence="8">Aldehyde dehydrogenase domain-containing protein</fullName>
    </submittedName>
</protein>
<dbReference type="PROSITE" id="PS00070">
    <property type="entry name" value="ALDEHYDE_DEHYDR_CYS"/>
    <property type="match status" value="1"/>
</dbReference>
<dbReference type="AlphaFoldDB" id="A0A914D3Q6"/>
<keyword evidence="7" id="KW-1185">Reference proteome</keyword>
<feature type="active site" evidence="4">
    <location>
        <position position="268"/>
    </location>
</feature>
<dbReference type="InterPro" id="IPR016162">
    <property type="entry name" value="Ald_DH_N"/>
</dbReference>
<dbReference type="PANTHER" id="PTHR43720">
    <property type="entry name" value="2-AMINOMUCONIC SEMIALDEHYDE DEHYDROGENASE"/>
    <property type="match status" value="1"/>
</dbReference>
<dbReference type="WBParaSite" id="ACRNAN_scaffold184.g23445.t1">
    <property type="protein sequence ID" value="ACRNAN_scaffold184.g23445.t1"/>
    <property type="gene ID" value="ACRNAN_scaffold184.g23445"/>
</dbReference>
<dbReference type="Pfam" id="PF00171">
    <property type="entry name" value="Aldedh"/>
    <property type="match status" value="1"/>
</dbReference>
<evidence type="ECO:0000256" key="2">
    <source>
        <dbReference type="ARBA" id="ARBA00023002"/>
    </source>
</evidence>
<name>A0A914D3Q6_9BILA</name>
<feature type="domain" description="Aldehyde dehydrogenase" evidence="6">
    <location>
        <begin position="34"/>
        <end position="496"/>
    </location>
</feature>
<dbReference type="FunFam" id="3.40.605.10:FF:000001">
    <property type="entry name" value="Aldehyde dehydrogenase 1"/>
    <property type="match status" value="1"/>
</dbReference>
<evidence type="ECO:0000256" key="5">
    <source>
        <dbReference type="RuleBase" id="RU003345"/>
    </source>
</evidence>
<dbReference type="InterPro" id="IPR016163">
    <property type="entry name" value="Ald_DH_C"/>
</dbReference>
<dbReference type="SUPFAM" id="SSF53720">
    <property type="entry name" value="ALDH-like"/>
    <property type="match status" value="1"/>
</dbReference>
<dbReference type="PANTHER" id="PTHR43720:SF2">
    <property type="entry name" value="2-AMINOMUCONIC SEMIALDEHYDE DEHYDROGENASE"/>
    <property type="match status" value="1"/>
</dbReference>
<dbReference type="InterPro" id="IPR016160">
    <property type="entry name" value="Ald_DH_CS_CYS"/>
</dbReference>
<comment type="similarity">
    <text evidence="1 5">Belongs to the aldehyde dehydrogenase family.</text>
</comment>
<keyword evidence="2 5" id="KW-0560">Oxidoreductase</keyword>
<dbReference type="Proteomes" id="UP000887540">
    <property type="component" value="Unplaced"/>
</dbReference>
<dbReference type="GO" id="GO:0016620">
    <property type="term" value="F:oxidoreductase activity, acting on the aldehyde or oxo group of donors, NAD or NADP as acceptor"/>
    <property type="evidence" value="ECO:0007669"/>
    <property type="project" value="InterPro"/>
</dbReference>
<evidence type="ECO:0000256" key="4">
    <source>
        <dbReference type="PROSITE-ProRule" id="PRU10007"/>
    </source>
</evidence>
<dbReference type="PROSITE" id="PS00687">
    <property type="entry name" value="ALDEHYDE_DEHYDR_GLU"/>
    <property type="match status" value="1"/>
</dbReference>
<keyword evidence="3" id="KW-0520">NAD</keyword>
<evidence type="ECO:0000256" key="1">
    <source>
        <dbReference type="ARBA" id="ARBA00009986"/>
    </source>
</evidence>
<evidence type="ECO:0000313" key="8">
    <source>
        <dbReference type="WBParaSite" id="ACRNAN_scaffold184.g23445.t1"/>
    </source>
</evidence>
<dbReference type="CDD" id="cd07093">
    <property type="entry name" value="ALDH_F8_HMSADH"/>
    <property type="match status" value="1"/>
</dbReference>
<dbReference type="InterPro" id="IPR015590">
    <property type="entry name" value="Aldehyde_DH_dom"/>
</dbReference>
<dbReference type="Gene3D" id="3.40.309.10">
    <property type="entry name" value="Aldehyde Dehydrogenase, Chain A, domain 2"/>
    <property type="match status" value="1"/>
</dbReference>
<proteinExistence type="inferred from homology"/>
<sequence length="501" mass="54810">MKTTAEAIRYLLDAKSSDEPLRSIGNFIDGKFVDAERQMESEEPATGEIWLKIPRSGQADVDKAVDAAYQAFNSWSETSVSYRSKLLNKVADIVEANLDDIARLESRDQGKTFQMAKSVEVPRCVHNFRTFATAILHHTSPSIMQQDPVQAINFVKNDPIGVAGLISPWNLPLYLISFKLAPALACGNTVVAKPSEMTSATAWVLMHAFVEAGFPPGVVNMVIGTGPEAGEPLVLHPKVPVISFTGSTFVGKRIATLAGQFNKKVSLEMGGKNPGIVFPSVDFNEVIPSLVRSSFANQGEICLCTSRLYVHKGIFKSFVEKYVEETKKWTIGDPTDNTIQVGALVSKAHFDKVSSYVELAKKESCEILCGEVSPEIGGRCSKGYFISPTVILGAKDESRLLKEEIFGPVVCIVPFETSEEVIERANNVPYGLSASVWSKNVDEITKVSSKLRVGTVWCNCWLVRELNMPFGGTKDSGNGRDGTVDSLQFYTEPKTICIKMS</sequence>
<accession>A0A914D3Q6</accession>
<evidence type="ECO:0000313" key="7">
    <source>
        <dbReference type="Proteomes" id="UP000887540"/>
    </source>
</evidence>
<reference evidence="8" key="1">
    <citation type="submission" date="2022-11" db="UniProtKB">
        <authorList>
            <consortium name="WormBaseParasite"/>
        </authorList>
    </citation>
    <scope>IDENTIFICATION</scope>
</reference>